<comment type="caution">
    <text evidence="9">The sequence shown here is derived from an EMBL/GenBank/DDBJ whole genome shotgun (WGS) entry which is preliminary data.</text>
</comment>
<organism evidence="9 10">
    <name type="scientific">Smittium culicis</name>
    <dbReference type="NCBI Taxonomy" id="133412"/>
    <lineage>
        <taxon>Eukaryota</taxon>
        <taxon>Fungi</taxon>
        <taxon>Fungi incertae sedis</taxon>
        <taxon>Zoopagomycota</taxon>
        <taxon>Kickxellomycotina</taxon>
        <taxon>Harpellomycetes</taxon>
        <taxon>Harpellales</taxon>
        <taxon>Legeriomycetaceae</taxon>
        <taxon>Smittium</taxon>
    </lineage>
</organism>
<feature type="binding site" evidence="8">
    <location>
        <begin position="72"/>
        <end position="79"/>
    </location>
    <ligand>
        <name>ATP</name>
        <dbReference type="ChEBI" id="CHEBI:30616"/>
    </ligand>
</feature>
<protein>
    <submittedName>
        <fullName evidence="9">Cytosolic Fe-S cluster assembly factor NBP35</fullName>
    </submittedName>
</protein>
<evidence type="ECO:0000256" key="6">
    <source>
        <dbReference type="ARBA" id="ARBA00023004"/>
    </source>
</evidence>
<feature type="binding site" evidence="8">
    <location>
        <position position="36"/>
    </location>
    <ligand>
        <name>[4Fe-4S] cluster</name>
        <dbReference type="ChEBI" id="CHEBI:49883"/>
        <label>1</label>
    </ligand>
</feature>
<evidence type="ECO:0000256" key="4">
    <source>
        <dbReference type="ARBA" id="ARBA00022741"/>
    </source>
</evidence>
<comment type="similarity">
    <text evidence="8">Belongs to the Mrp/NBP35 ATP-binding proteins family. NUBP1/NBP35 subfamily.</text>
</comment>
<dbReference type="Pfam" id="PF10609">
    <property type="entry name" value="ParA"/>
    <property type="match status" value="1"/>
</dbReference>
<dbReference type="SUPFAM" id="SSF52540">
    <property type="entry name" value="P-loop containing nucleoside triphosphate hydrolases"/>
    <property type="match status" value="1"/>
</dbReference>
<dbReference type="GO" id="GO:0005829">
    <property type="term" value="C:cytosol"/>
    <property type="evidence" value="ECO:0007669"/>
    <property type="project" value="TreeGrafter"/>
</dbReference>
<dbReference type="InterPro" id="IPR027417">
    <property type="entry name" value="P-loop_NTPase"/>
</dbReference>
<dbReference type="InterPro" id="IPR028601">
    <property type="entry name" value="NUBP1/Nbp35"/>
</dbReference>
<keyword evidence="2 8" id="KW-0963">Cytoplasm</keyword>
<dbReference type="EMBL" id="LSSM01006896">
    <property type="protein sequence ID" value="OMJ09836.1"/>
    <property type="molecule type" value="Genomic_DNA"/>
</dbReference>
<dbReference type="AlphaFoldDB" id="A0A1R1X5B6"/>
<dbReference type="GO" id="GO:0046872">
    <property type="term" value="F:metal ion binding"/>
    <property type="evidence" value="ECO:0007669"/>
    <property type="project" value="UniProtKB-KW"/>
</dbReference>
<evidence type="ECO:0000256" key="5">
    <source>
        <dbReference type="ARBA" id="ARBA00022840"/>
    </source>
</evidence>
<dbReference type="GO" id="GO:0140663">
    <property type="term" value="F:ATP-dependent FeS chaperone activity"/>
    <property type="evidence" value="ECO:0007669"/>
    <property type="project" value="InterPro"/>
</dbReference>
<evidence type="ECO:0000313" key="9">
    <source>
        <dbReference type="EMBL" id="OMJ09836.1"/>
    </source>
</evidence>
<feature type="binding site" evidence="8">
    <location>
        <position position="258"/>
    </location>
    <ligand>
        <name>[4Fe-4S] cluster</name>
        <dbReference type="ChEBI" id="CHEBI:49883"/>
        <label>2</label>
        <note>ligand shared with heterodimeric partner</note>
    </ligand>
</feature>
<dbReference type="InterPro" id="IPR019591">
    <property type="entry name" value="Mrp/NBP35_ATP-bd"/>
</dbReference>
<reference evidence="10" key="1">
    <citation type="submission" date="2017-01" db="EMBL/GenBank/DDBJ databases">
        <authorList>
            <person name="Wang Y."/>
            <person name="White M."/>
            <person name="Kvist S."/>
            <person name="Moncalvo J.-M."/>
        </authorList>
    </citation>
    <scope>NUCLEOTIDE SEQUENCE [LARGE SCALE GENOMIC DNA]</scope>
    <source>
        <strain evidence="10">ID-206-W2</strain>
    </source>
</reference>
<keyword evidence="6 8" id="KW-0408">Iron</keyword>
<comment type="function">
    <text evidence="8">Component of the cytosolic iron-sulfur (Fe/S) protein assembly (CIA) machinery. Required for maturation of extramitochondrial Fe-S proteins. The NBP35-CFD1 heterotetramer forms a Fe-S scaffold complex, mediating the de novo assembly of an Fe-S cluster and its transfer to target apoproteins.</text>
</comment>
<keyword evidence="4 8" id="KW-0547">Nucleotide-binding</keyword>
<evidence type="ECO:0000256" key="7">
    <source>
        <dbReference type="ARBA" id="ARBA00023014"/>
    </source>
</evidence>
<dbReference type="PANTHER" id="PTHR23264:SF35">
    <property type="entry name" value="CYTOSOLIC FE-S CLUSTER ASSEMBLY FACTOR NUBP1"/>
    <property type="match status" value="1"/>
</dbReference>
<dbReference type="Gene3D" id="3.40.50.300">
    <property type="entry name" value="P-loop containing nucleotide triphosphate hydrolases"/>
    <property type="match status" value="1"/>
</dbReference>
<keyword evidence="7 8" id="KW-0411">Iron-sulfur</keyword>
<evidence type="ECO:0000256" key="2">
    <source>
        <dbReference type="ARBA" id="ARBA00022490"/>
    </source>
</evidence>
<dbReference type="FunFam" id="3.40.50.300:FF:001119">
    <property type="entry name" value="Iron-sulfur cluster carrier protein"/>
    <property type="match status" value="1"/>
</dbReference>
<keyword evidence="5 8" id="KW-0067">ATP-binding</keyword>
<keyword evidence="1 8" id="KW-0004">4Fe-4S</keyword>
<feature type="binding site" evidence="8">
    <location>
        <position position="261"/>
    </location>
    <ligand>
        <name>[4Fe-4S] cluster</name>
        <dbReference type="ChEBI" id="CHEBI:49883"/>
        <label>2</label>
        <note>ligand shared with heterodimeric partner</note>
    </ligand>
</feature>
<dbReference type="GO" id="GO:0005524">
    <property type="term" value="F:ATP binding"/>
    <property type="evidence" value="ECO:0007669"/>
    <property type="project" value="UniProtKB-KW"/>
</dbReference>
<feature type="binding site" evidence="8">
    <location>
        <position position="19"/>
    </location>
    <ligand>
        <name>[4Fe-4S] cluster</name>
        <dbReference type="ChEBI" id="CHEBI:49883"/>
        <label>1</label>
    </ligand>
</feature>
<dbReference type="Proteomes" id="UP000187429">
    <property type="component" value="Unassembled WGS sequence"/>
</dbReference>
<gene>
    <name evidence="8" type="primary">NBP35</name>
    <name evidence="9" type="ORF">AYI69_g10487</name>
</gene>
<evidence type="ECO:0000256" key="3">
    <source>
        <dbReference type="ARBA" id="ARBA00022723"/>
    </source>
</evidence>
<accession>A0A1R1X5B6</accession>
<feature type="binding site" evidence="8">
    <location>
        <position position="42"/>
    </location>
    <ligand>
        <name>[4Fe-4S] cluster</name>
        <dbReference type="ChEBI" id="CHEBI:49883"/>
        <label>1</label>
    </ligand>
</feature>
<evidence type="ECO:0000256" key="8">
    <source>
        <dbReference type="HAMAP-Rule" id="MF_03038"/>
    </source>
</evidence>
<dbReference type="InterPro" id="IPR033756">
    <property type="entry name" value="YlxH/NBP35"/>
</dbReference>
<dbReference type="OrthoDB" id="1741334at2759"/>
<dbReference type="CDD" id="cd02037">
    <property type="entry name" value="Mrp_NBP35"/>
    <property type="match status" value="1"/>
</dbReference>
<proteinExistence type="inferred from homology"/>
<dbReference type="GO" id="GO:0051539">
    <property type="term" value="F:4 iron, 4 sulfur cluster binding"/>
    <property type="evidence" value="ECO:0007669"/>
    <property type="project" value="UniProtKB-UniRule"/>
</dbReference>
<keyword evidence="10" id="KW-1185">Reference proteome</keyword>
<evidence type="ECO:0000256" key="1">
    <source>
        <dbReference type="ARBA" id="ARBA00022485"/>
    </source>
</evidence>
<evidence type="ECO:0000313" key="10">
    <source>
        <dbReference type="Proteomes" id="UP000187429"/>
    </source>
</evidence>
<feature type="binding site" evidence="8">
    <location>
        <position position="33"/>
    </location>
    <ligand>
        <name>[4Fe-4S] cluster</name>
        <dbReference type="ChEBI" id="CHEBI:49883"/>
        <label>1</label>
    </ligand>
</feature>
<keyword evidence="3 8" id="KW-0479">Metal-binding</keyword>
<comment type="subcellular location">
    <subcellularLocation>
        <location evidence="8">Cytoplasm</location>
    </subcellularLocation>
</comment>
<dbReference type="HAMAP" id="MF_03038">
    <property type="entry name" value="NUBP1"/>
    <property type="match status" value="1"/>
</dbReference>
<dbReference type="HAMAP" id="MF_02040">
    <property type="entry name" value="Mrp_NBP35"/>
    <property type="match status" value="1"/>
</dbReference>
<dbReference type="PANTHER" id="PTHR23264">
    <property type="entry name" value="NUCLEOTIDE-BINDING PROTEIN NBP35 YEAST -RELATED"/>
    <property type="match status" value="1"/>
</dbReference>
<name>A0A1R1X5B6_9FUNG</name>
<dbReference type="GO" id="GO:0016226">
    <property type="term" value="P:iron-sulfur cluster assembly"/>
    <property type="evidence" value="ECO:0007669"/>
    <property type="project" value="UniProtKB-UniRule"/>
</dbReference>
<sequence length="521" mass="57275">MGISVLAQTPIPDNANEHCVGPDSEQAGLAENCQGCPNQKICESAPKGPDPDVSVITEKLSNIKHKLLVLSGKGGVGKSTFSCQLTHILGSNEETRVGLVDVDICGPSVPTMMGVDTEQVHESVSGWTPVYVADNISVMSIGFMLPSNDEPVIWRGPKKNGLIKQFLRDVDWNDDTGDDLTGASQDSLDFLIFDTPPGTTDEHLTVVQMLKESGIDGAILVTTPQEISLQDVRKEIDFCRKANIKILGVVENMSTFICPSCNGENVIFSPTTGGARALCTELSLDFLGSIPLDPRIGKSCDNGLSFTDQFPESPAAQAYLQIVEKIKAAPGSVSFNRSHSFAIVVGQWVAVRAQSGIRAVVLDMLKVNFLLDVHSCQLALVQQLPQRAPEYPARSEPERAAYHNTRADRDHRIDPRAKIRYLAKRDRRQVRRARNHSHKDKWDRRQPLRPFAPAAQAEESVVRHIIAAVDVKHPIVGARPLRLLLLLLARRFAKRRIYRLHLLVEIRLGAAIHAHAHNAPC</sequence>